<reference evidence="9" key="1">
    <citation type="submission" date="2020-10" db="EMBL/GenBank/DDBJ databases">
        <title>Taxonomic study of unclassified bacteria belonging to the class Ktedonobacteria.</title>
        <authorList>
            <person name="Yabe S."/>
            <person name="Wang C.M."/>
            <person name="Zheng Y."/>
            <person name="Sakai Y."/>
            <person name="Cavaletti L."/>
            <person name="Monciardini P."/>
            <person name="Donadio S."/>
        </authorList>
    </citation>
    <scope>NUCLEOTIDE SEQUENCE</scope>
    <source>
        <strain evidence="9">SOSP1-1</strain>
    </source>
</reference>
<comment type="caution">
    <text evidence="9">The sequence shown here is derived from an EMBL/GenBank/DDBJ whole genome shotgun (WGS) entry which is preliminary data.</text>
</comment>
<evidence type="ECO:0000256" key="4">
    <source>
        <dbReference type="ARBA" id="ARBA00022692"/>
    </source>
</evidence>
<sequence length="497" mass="51264">MSSKVERLAGDAPQQVVAADWRRWAGLIVLCVALFLEALNFSSVNVQIPAISEDLGLTTVTAQFLVSTYQVAYAGFLLLGGRISDLVSRRLVFISSVAVFGVASLAAGLAGNPTILIAARAVQGIAAAFTTPAAMAIITATFPEGPERNKAMGIYGMVGGSGFAIGALLSGMLTSLLNWRWGFFDYVIITVLVIALTPALVAKSERPSSATRGIDFAGAFSVTAGLLLLVYTIGEAHSAPVGLTIGGLVAAIILLIGFVVIESRVRTPILPLGVLRLPTLASANIIGFIQYVGFTGVVFISTLYLQNVLGYTPFQTGLAFLPLGLEAAIFSNLAPPLVNRIGIKPTLIIGMVLFTAGIAIMPWMLTTNGTFWNIILPHLLLGGGLSLAFPAVVIAAMSESSATNQGLTSGLITTAGQLGGALGLAVIIFVAAVFTPVVVGAHPAVQAVNQALVTGFQPALLLAAVIGLLGIVVALVGFKGPKPSQPEQAMSSESIAD</sequence>
<comment type="subcellular location">
    <subcellularLocation>
        <location evidence="1">Cell membrane</location>
        <topology evidence="1">Multi-pass membrane protein</topology>
    </subcellularLocation>
</comment>
<evidence type="ECO:0000256" key="5">
    <source>
        <dbReference type="ARBA" id="ARBA00022989"/>
    </source>
</evidence>
<dbReference type="CDD" id="cd17321">
    <property type="entry name" value="MFS_MMR_MDR_like"/>
    <property type="match status" value="1"/>
</dbReference>
<feature type="transmembrane region" description="Helical" evidence="7">
    <location>
        <begin position="61"/>
        <end position="79"/>
    </location>
</feature>
<dbReference type="Gene3D" id="1.20.1720.10">
    <property type="entry name" value="Multidrug resistance protein D"/>
    <property type="match status" value="1"/>
</dbReference>
<name>A0A8J3MVT9_9CHLR</name>
<feature type="transmembrane region" description="Helical" evidence="7">
    <location>
        <begin position="282"/>
        <end position="305"/>
    </location>
</feature>
<dbReference type="InterPro" id="IPR011701">
    <property type="entry name" value="MFS"/>
</dbReference>
<keyword evidence="6 7" id="KW-0472">Membrane</keyword>
<dbReference type="AlphaFoldDB" id="A0A8J3MVT9"/>
<feature type="domain" description="Major facilitator superfamily (MFS) profile" evidence="8">
    <location>
        <begin position="26"/>
        <end position="482"/>
    </location>
</feature>
<keyword evidence="4 7" id="KW-0812">Transmembrane</keyword>
<dbReference type="InterPro" id="IPR036259">
    <property type="entry name" value="MFS_trans_sf"/>
</dbReference>
<feature type="transmembrane region" description="Helical" evidence="7">
    <location>
        <begin position="239"/>
        <end position="261"/>
    </location>
</feature>
<evidence type="ECO:0000256" key="7">
    <source>
        <dbReference type="SAM" id="Phobius"/>
    </source>
</evidence>
<feature type="transmembrane region" description="Helical" evidence="7">
    <location>
        <begin position="459"/>
        <end position="478"/>
    </location>
</feature>
<organism evidence="9 10">
    <name type="scientific">Ktedonospora formicarum</name>
    <dbReference type="NCBI Taxonomy" id="2778364"/>
    <lineage>
        <taxon>Bacteria</taxon>
        <taxon>Bacillati</taxon>
        <taxon>Chloroflexota</taxon>
        <taxon>Ktedonobacteria</taxon>
        <taxon>Ktedonobacterales</taxon>
        <taxon>Ktedonobacteraceae</taxon>
        <taxon>Ktedonospora</taxon>
    </lineage>
</organism>
<keyword evidence="2" id="KW-0813">Transport</keyword>
<evidence type="ECO:0000259" key="8">
    <source>
        <dbReference type="PROSITE" id="PS50850"/>
    </source>
</evidence>
<feature type="transmembrane region" description="Helical" evidence="7">
    <location>
        <begin position="91"/>
        <end position="111"/>
    </location>
</feature>
<feature type="transmembrane region" description="Helical" evidence="7">
    <location>
        <begin position="183"/>
        <end position="202"/>
    </location>
</feature>
<evidence type="ECO:0000256" key="1">
    <source>
        <dbReference type="ARBA" id="ARBA00004651"/>
    </source>
</evidence>
<protein>
    <submittedName>
        <fullName evidence="9">MFS transporter</fullName>
    </submittedName>
</protein>
<dbReference type="GO" id="GO:0022857">
    <property type="term" value="F:transmembrane transporter activity"/>
    <property type="evidence" value="ECO:0007669"/>
    <property type="project" value="InterPro"/>
</dbReference>
<proteinExistence type="predicted"/>
<feature type="transmembrane region" description="Helical" evidence="7">
    <location>
        <begin position="371"/>
        <end position="397"/>
    </location>
</feature>
<dbReference type="PANTHER" id="PTHR42718">
    <property type="entry name" value="MAJOR FACILITATOR SUPERFAMILY MULTIDRUG TRANSPORTER MFSC"/>
    <property type="match status" value="1"/>
</dbReference>
<keyword evidence="3" id="KW-1003">Cell membrane</keyword>
<feature type="transmembrane region" description="Helical" evidence="7">
    <location>
        <begin position="346"/>
        <end position="365"/>
    </location>
</feature>
<dbReference type="Proteomes" id="UP000612362">
    <property type="component" value="Unassembled WGS sequence"/>
</dbReference>
<evidence type="ECO:0000256" key="6">
    <source>
        <dbReference type="ARBA" id="ARBA00023136"/>
    </source>
</evidence>
<gene>
    <name evidence="9" type="ORF">KSX_61610</name>
</gene>
<feature type="transmembrane region" description="Helical" evidence="7">
    <location>
        <begin position="154"/>
        <end position="177"/>
    </location>
</feature>
<accession>A0A8J3MVT9</accession>
<dbReference type="PRINTS" id="PR01036">
    <property type="entry name" value="TCRTETB"/>
</dbReference>
<keyword evidence="5 7" id="KW-1133">Transmembrane helix</keyword>
<dbReference type="GO" id="GO:0005886">
    <property type="term" value="C:plasma membrane"/>
    <property type="evidence" value="ECO:0007669"/>
    <property type="project" value="UniProtKB-SubCell"/>
</dbReference>
<dbReference type="SUPFAM" id="SSF103473">
    <property type="entry name" value="MFS general substrate transporter"/>
    <property type="match status" value="1"/>
</dbReference>
<dbReference type="PROSITE" id="PS50850">
    <property type="entry name" value="MFS"/>
    <property type="match status" value="1"/>
</dbReference>
<feature type="transmembrane region" description="Helical" evidence="7">
    <location>
        <begin position="117"/>
        <end position="142"/>
    </location>
</feature>
<feature type="transmembrane region" description="Helical" evidence="7">
    <location>
        <begin position="418"/>
        <end position="439"/>
    </location>
</feature>
<dbReference type="Gene3D" id="1.20.1250.20">
    <property type="entry name" value="MFS general substrate transporter like domains"/>
    <property type="match status" value="1"/>
</dbReference>
<evidence type="ECO:0000256" key="2">
    <source>
        <dbReference type="ARBA" id="ARBA00022448"/>
    </source>
</evidence>
<evidence type="ECO:0000256" key="3">
    <source>
        <dbReference type="ARBA" id="ARBA00022475"/>
    </source>
</evidence>
<feature type="transmembrane region" description="Helical" evidence="7">
    <location>
        <begin position="317"/>
        <end position="334"/>
    </location>
</feature>
<evidence type="ECO:0000313" key="10">
    <source>
        <dbReference type="Proteomes" id="UP000612362"/>
    </source>
</evidence>
<dbReference type="PANTHER" id="PTHR42718:SF46">
    <property type="entry name" value="BLR6921 PROTEIN"/>
    <property type="match status" value="1"/>
</dbReference>
<dbReference type="InterPro" id="IPR020846">
    <property type="entry name" value="MFS_dom"/>
</dbReference>
<evidence type="ECO:0000313" key="9">
    <source>
        <dbReference type="EMBL" id="GHO47998.1"/>
    </source>
</evidence>
<dbReference type="RefSeq" id="WP_220197213.1">
    <property type="nucleotide sequence ID" value="NZ_BNJF01000003.1"/>
</dbReference>
<keyword evidence="10" id="KW-1185">Reference proteome</keyword>
<feature type="transmembrane region" description="Helical" evidence="7">
    <location>
        <begin position="214"/>
        <end position="233"/>
    </location>
</feature>
<dbReference type="EMBL" id="BNJF01000003">
    <property type="protein sequence ID" value="GHO47998.1"/>
    <property type="molecule type" value="Genomic_DNA"/>
</dbReference>
<feature type="transmembrane region" description="Helical" evidence="7">
    <location>
        <begin position="21"/>
        <end position="41"/>
    </location>
</feature>
<dbReference type="Pfam" id="PF07690">
    <property type="entry name" value="MFS_1"/>
    <property type="match status" value="1"/>
</dbReference>